<accession>A0ABN0W3K4</accession>
<dbReference type="InterPro" id="IPR017871">
    <property type="entry name" value="ABC_transporter-like_CS"/>
</dbReference>
<dbReference type="RefSeq" id="WP_343797534.1">
    <property type="nucleotide sequence ID" value="NZ_BAAADJ010000014.1"/>
</dbReference>
<dbReference type="EMBL" id="BAAADJ010000014">
    <property type="protein sequence ID" value="GAA0324190.1"/>
    <property type="molecule type" value="Genomic_DNA"/>
</dbReference>
<comment type="caution">
    <text evidence="6">The sequence shown here is derived from an EMBL/GenBank/DDBJ whole genome shotgun (WGS) entry which is preliminary data.</text>
</comment>
<dbReference type="InterPro" id="IPR003439">
    <property type="entry name" value="ABC_transporter-like_ATP-bd"/>
</dbReference>
<dbReference type="SUPFAM" id="SSF52540">
    <property type="entry name" value="P-loop containing nucleoside triphosphate hydrolases"/>
    <property type="match status" value="1"/>
</dbReference>
<keyword evidence="3" id="KW-0547">Nucleotide-binding</keyword>
<evidence type="ECO:0000313" key="7">
    <source>
        <dbReference type="Proteomes" id="UP001500782"/>
    </source>
</evidence>
<dbReference type="PROSITE" id="PS00211">
    <property type="entry name" value="ABC_TRANSPORTER_1"/>
    <property type="match status" value="1"/>
</dbReference>
<dbReference type="PANTHER" id="PTHR43335">
    <property type="entry name" value="ABC TRANSPORTER, ATP-BINDING PROTEIN"/>
    <property type="match status" value="1"/>
</dbReference>
<comment type="similarity">
    <text evidence="1">Belongs to the ABC transporter superfamily.</text>
</comment>
<evidence type="ECO:0000256" key="4">
    <source>
        <dbReference type="ARBA" id="ARBA00022840"/>
    </source>
</evidence>
<keyword evidence="7" id="KW-1185">Reference proteome</keyword>
<reference evidence="6 7" key="1">
    <citation type="journal article" date="2019" name="Int. J. Syst. Evol. Microbiol.">
        <title>The Global Catalogue of Microorganisms (GCM) 10K type strain sequencing project: providing services to taxonomists for standard genome sequencing and annotation.</title>
        <authorList>
            <consortium name="The Broad Institute Genomics Platform"/>
            <consortium name="The Broad Institute Genome Sequencing Center for Infectious Disease"/>
            <person name="Wu L."/>
            <person name="Ma J."/>
        </authorList>
    </citation>
    <scope>NUCLEOTIDE SEQUENCE [LARGE SCALE GENOMIC DNA]</scope>
    <source>
        <strain evidence="6 7">JCM 9731</strain>
    </source>
</reference>
<dbReference type="Pfam" id="PF00005">
    <property type="entry name" value="ABC_tran"/>
    <property type="match status" value="1"/>
</dbReference>
<dbReference type="InterPro" id="IPR027417">
    <property type="entry name" value="P-loop_NTPase"/>
</dbReference>
<evidence type="ECO:0000256" key="1">
    <source>
        <dbReference type="ARBA" id="ARBA00005417"/>
    </source>
</evidence>
<sequence>MSHSTVHPLVVKNLTKTIQGRVIIDNLSFQLERGKIYGFLGPNGAGKTTTIRLIAGLITPTKGDIYIEGHHVQKDKLKALSHIGAIVENPELYTYLTGKENLIHFARMSKTSVSEERIQQLTKFVGLEDAIHHKVKTYSLGMKQRLGIAQALLHKPSVLILDEPSNGLDPAGIRHLRDYLKDISKKENISILVSSHILQEVELMSDKVIIIQKGKYVNEINVKGQNSAELDTKVAFTVSENQLLQALKIVEKYGNAESDNKRVITGFVHYKKIPDIIFDLANDGIKVYECTPLKTSLEDQFLLLTEQKEGSL</sequence>
<dbReference type="PROSITE" id="PS50893">
    <property type="entry name" value="ABC_TRANSPORTER_2"/>
    <property type="match status" value="1"/>
</dbReference>
<organism evidence="6 7">
    <name type="scientific">Bacillus carboniphilus</name>
    <dbReference type="NCBI Taxonomy" id="86663"/>
    <lineage>
        <taxon>Bacteria</taxon>
        <taxon>Bacillati</taxon>
        <taxon>Bacillota</taxon>
        <taxon>Bacilli</taxon>
        <taxon>Bacillales</taxon>
        <taxon>Bacillaceae</taxon>
        <taxon>Bacillus</taxon>
    </lineage>
</organism>
<dbReference type="PANTHER" id="PTHR43335:SF4">
    <property type="entry name" value="ABC TRANSPORTER, ATP-BINDING PROTEIN"/>
    <property type="match status" value="1"/>
</dbReference>
<dbReference type="Proteomes" id="UP001500782">
    <property type="component" value="Unassembled WGS sequence"/>
</dbReference>
<proteinExistence type="inferred from homology"/>
<dbReference type="GO" id="GO:0005524">
    <property type="term" value="F:ATP binding"/>
    <property type="evidence" value="ECO:0007669"/>
    <property type="project" value="UniProtKB-KW"/>
</dbReference>
<evidence type="ECO:0000256" key="3">
    <source>
        <dbReference type="ARBA" id="ARBA00022741"/>
    </source>
</evidence>
<dbReference type="Gene3D" id="3.40.50.300">
    <property type="entry name" value="P-loop containing nucleotide triphosphate hydrolases"/>
    <property type="match status" value="1"/>
</dbReference>
<protein>
    <submittedName>
        <fullName evidence="6">ABC transporter ATP-binding protein</fullName>
    </submittedName>
</protein>
<feature type="domain" description="ABC transporter" evidence="5">
    <location>
        <begin position="9"/>
        <end position="238"/>
    </location>
</feature>
<name>A0ABN0W3K4_9BACI</name>
<evidence type="ECO:0000313" key="6">
    <source>
        <dbReference type="EMBL" id="GAA0324190.1"/>
    </source>
</evidence>
<keyword evidence="2" id="KW-0813">Transport</keyword>
<evidence type="ECO:0000256" key="2">
    <source>
        <dbReference type="ARBA" id="ARBA00022448"/>
    </source>
</evidence>
<dbReference type="SMART" id="SM00382">
    <property type="entry name" value="AAA"/>
    <property type="match status" value="1"/>
</dbReference>
<evidence type="ECO:0000259" key="5">
    <source>
        <dbReference type="PROSITE" id="PS50893"/>
    </source>
</evidence>
<keyword evidence="4 6" id="KW-0067">ATP-binding</keyword>
<gene>
    <name evidence="6" type="ORF">GCM10008967_13410</name>
</gene>
<dbReference type="InterPro" id="IPR003593">
    <property type="entry name" value="AAA+_ATPase"/>
</dbReference>